<dbReference type="SUPFAM" id="SSF52540">
    <property type="entry name" value="P-loop containing nucleoside triphosphate hydrolases"/>
    <property type="match status" value="1"/>
</dbReference>
<comment type="catalytic activity">
    <reaction evidence="10">
        <text>D-gluconate + ATP = 6-phospho-D-gluconate + ADP + H(+)</text>
        <dbReference type="Rhea" id="RHEA:19433"/>
        <dbReference type="ChEBI" id="CHEBI:15378"/>
        <dbReference type="ChEBI" id="CHEBI:18391"/>
        <dbReference type="ChEBI" id="CHEBI:30616"/>
        <dbReference type="ChEBI" id="CHEBI:58759"/>
        <dbReference type="ChEBI" id="CHEBI:456216"/>
        <dbReference type="EC" id="2.7.1.12"/>
    </reaction>
</comment>
<dbReference type="CDD" id="cd02021">
    <property type="entry name" value="GntK"/>
    <property type="match status" value="1"/>
</dbReference>
<evidence type="ECO:0000256" key="3">
    <source>
        <dbReference type="ARBA" id="ARBA00012054"/>
    </source>
</evidence>
<keyword evidence="15" id="KW-1185">Reference proteome</keyword>
<evidence type="ECO:0000313" key="13">
    <source>
        <dbReference type="EMBL" id="PLW39274.1"/>
    </source>
</evidence>
<dbReference type="Gene3D" id="1.10.3330.10">
    <property type="entry name" value="Oxo-4-hydroxy-4-carboxy-5-ureidoimidazoline decarboxylase"/>
    <property type="match status" value="1"/>
</dbReference>
<evidence type="ECO:0000313" key="14">
    <source>
        <dbReference type="EMBL" id="PLW58516.1"/>
    </source>
</evidence>
<evidence type="ECO:0000256" key="7">
    <source>
        <dbReference type="ARBA" id="ARBA00022777"/>
    </source>
</evidence>
<accession>A0A2N5W8E2</accession>
<dbReference type="InterPro" id="IPR027417">
    <property type="entry name" value="P-loop_NTPase"/>
</dbReference>
<dbReference type="EC" id="2.7.1.12" evidence="3"/>
<dbReference type="SUPFAM" id="SSF158694">
    <property type="entry name" value="UraD-Like"/>
    <property type="match status" value="1"/>
</dbReference>
<evidence type="ECO:0000256" key="11">
    <source>
        <dbReference type="SAM" id="MobiDB-lite"/>
    </source>
</evidence>
<proteinExistence type="inferred from homology"/>
<dbReference type="Pfam" id="PF01202">
    <property type="entry name" value="SKI"/>
    <property type="match status" value="1"/>
</dbReference>
<keyword evidence="7" id="KW-0418">Kinase</keyword>
<evidence type="ECO:0000256" key="8">
    <source>
        <dbReference type="ARBA" id="ARBA00022840"/>
    </source>
</evidence>
<evidence type="ECO:0000256" key="1">
    <source>
        <dbReference type="ARBA" id="ARBA00004875"/>
    </source>
</evidence>
<dbReference type="GO" id="GO:0006144">
    <property type="term" value="P:purine nucleobase metabolic process"/>
    <property type="evidence" value="ECO:0007669"/>
    <property type="project" value="UniProtKB-KW"/>
</dbReference>
<dbReference type="GO" id="GO:0005524">
    <property type="term" value="F:ATP binding"/>
    <property type="evidence" value="ECO:0007669"/>
    <property type="project" value="UniProtKB-KW"/>
</dbReference>
<dbReference type="GO" id="GO:0005737">
    <property type="term" value="C:cytoplasm"/>
    <property type="evidence" value="ECO:0007669"/>
    <property type="project" value="TreeGrafter"/>
</dbReference>
<dbReference type="Proteomes" id="UP000235392">
    <property type="component" value="Unassembled WGS sequence"/>
</dbReference>
<reference evidence="15 16" key="1">
    <citation type="submission" date="2017-11" db="EMBL/GenBank/DDBJ databases">
        <title>De novo assembly and phasing of dikaryotic genomes from two isolates of Puccinia coronata f. sp. avenae, the causal agent of oat crown rust.</title>
        <authorList>
            <person name="Miller M.E."/>
            <person name="Zhang Y."/>
            <person name="Omidvar V."/>
            <person name="Sperschneider J."/>
            <person name="Schwessinger B."/>
            <person name="Raley C."/>
            <person name="Palmer J.M."/>
            <person name="Garnica D."/>
            <person name="Upadhyaya N."/>
            <person name="Rathjen J."/>
            <person name="Taylor J.M."/>
            <person name="Park R.F."/>
            <person name="Dodds P.N."/>
            <person name="Hirsch C.D."/>
            <person name="Kianian S.F."/>
            <person name="Figueroa M."/>
        </authorList>
    </citation>
    <scope>NUCLEOTIDE SEQUENCE [LARGE SCALE GENOMIC DNA]</scope>
    <source>
        <strain evidence="14">12NC29</strain>
        <strain evidence="13">12SD80</strain>
    </source>
</reference>
<evidence type="ECO:0000256" key="6">
    <source>
        <dbReference type="ARBA" id="ARBA00022741"/>
    </source>
</evidence>
<evidence type="ECO:0000313" key="16">
    <source>
        <dbReference type="Proteomes" id="UP000235392"/>
    </source>
</evidence>
<keyword evidence="5" id="KW-0808">Transferase</keyword>
<dbReference type="InterPro" id="IPR006001">
    <property type="entry name" value="Therm_gnt_kin"/>
</dbReference>
<dbReference type="Pfam" id="PF09349">
    <property type="entry name" value="OHCU_decarbox"/>
    <property type="match status" value="1"/>
</dbReference>
<keyword evidence="4" id="KW-0659">Purine metabolism</keyword>
<keyword evidence="6" id="KW-0547">Nucleotide-binding</keyword>
<dbReference type="NCBIfam" id="TIGR01313">
    <property type="entry name" value="therm_gnt_kin"/>
    <property type="match status" value="1"/>
</dbReference>
<evidence type="ECO:0000313" key="15">
    <source>
        <dbReference type="Proteomes" id="UP000235388"/>
    </source>
</evidence>
<dbReference type="GO" id="GO:0046316">
    <property type="term" value="F:gluconokinase activity"/>
    <property type="evidence" value="ECO:0007669"/>
    <property type="project" value="UniProtKB-EC"/>
</dbReference>
<evidence type="ECO:0000256" key="9">
    <source>
        <dbReference type="ARBA" id="ARBA00029835"/>
    </source>
</evidence>
<dbReference type="Gene3D" id="3.40.50.300">
    <property type="entry name" value="P-loop containing nucleotide triphosphate hydrolases"/>
    <property type="match status" value="1"/>
</dbReference>
<dbReference type="UniPathway" id="UPA00792"/>
<dbReference type="PANTHER" id="PTHR43442:SF3">
    <property type="entry name" value="GLUCONOKINASE-RELATED"/>
    <property type="match status" value="1"/>
</dbReference>
<evidence type="ECO:0000256" key="5">
    <source>
        <dbReference type="ARBA" id="ARBA00022679"/>
    </source>
</evidence>
<dbReference type="PANTHER" id="PTHR43442">
    <property type="entry name" value="GLUCONOKINASE-RELATED"/>
    <property type="match status" value="1"/>
</dbReference>
<feature type="domain" description="Oxo-4-hydroxy-4-carboxy-5-ureidoimidazoline decarboxylase" evidence="12">
    <location>
        <begin position="243"/>
        <end position="373"/>
    </location>
</feature>
<comment type="pathway">
    <text evidence="1">Carbohydrate acid metabolism; D-gluconate degradation.</text>
</comment>
<comment type="similarity">
    <text evidence="2">Belongs to the gluconokinase GntK/GntV family.</text>
</comment>
<evidence type="ECO:0000256" key="10">
    <source>
        <dbReference type="ARBA" id="ARBA00048090"/>
    </source>
</evidence>
<protein>
    <recommendedName>
        <fullName evidence="3">gluconokinase</fullName>
        <ecNumber evidence="3">2.7.1.12</ecNumber>
    </recommendedName>
    <alternativeName>
        <fullName evidence="9">Gluconate kinase</fullName>
    </alternativeName>
</protein>
<dbReference type="STRING" id="200324.A0A2N5W8E2"/>
<evidence type="ECO:0000256" key="2">
    <source>
        <dbReference type="ARBA" id="ARBA00008420"/>
    </source>
</evidence>
<name>A0A2N5W8E2_9BASI</name>
<dbReference type="Proteomes" id="UP000235388">
    <property type="component" value="Unassembled WGS sequence"/>
</dbReference>
<dbReference type="AlphaFoldDB" id="A0A2N5W8E2"/>
<evidence type="ECO:0000259" key="12">
    <source>
        <dbReference type="Pfam" id="PF09349"/>
    </source>
</evidence>
<dbReference type="EMBL" id="PGCI01000117">
    <property type="protein sequence ID" value="PLW39274.1"/>
    <property type="molecule type" value="Genomic_DNA"/>
</dbReference>
<comment type="caution">
    <text evidence="14">The sequence shown here is derived from an EMBL/GenBank/DDBJ whole genome shotgun (WGS) entry which is preliminary data.</text>
</comment>
<evidence type="ECO:0000256" key="4">
    <source>
        <dbReference type="ARBA" id="ARBA00022631"/>
    </source>
</evidence>
<dbReference type="GO" id="GO:0005975">
    <property type="term" value="P:carbohydrate metabolic process"/>
    <property type="evidence" value="ECO:0007669"/>
    <property type="project" value="InterPro"/>
</dbReference>
<organism evidence="14 15">
    <name type="scientific">Puccinia coronata f. sp. avenae</name>
    <dbReference type="NCBI Taxonomy" id="200324"/>
    <lineage>
        <taxon>Eukaryota</taxon>
        <taxon>Fungi</taxon>
        <taxon>Dikarya</taxon>
        <taxon>Basidiomycota</taxon>
        <taxon>Pucciniomycotina</taxon>
        <taxon>Pucciniomycetes</taxon>
        <taxon>Pucciniales</taxon>
        <taxon>Pucciniaceae</taxon>
        <taxon>Puccinia</taxon>
    </lineage>
</organism>
<sequence>MTDTNHSTLLVVAGVSGSGKSTFGLQLARRLNVPFLDGDDLHPQSNIEKMKSGVPLEDSDREPWLYRIRTNALEMLLPPSITSEQPIRSGKQPHTMVVACSALKRKYRDMLRGSLDLENETTKSTADLPNVNVDFIYLKGDPELIMQRLHNRKNHFLGSNMLASQFDTLQEPDPSQENSNRSKTIIIPLSLASHQPRSLEEMVDEALQKLASRAGFPTDAIQIATKSSTHLPSIPALFDSEPSRLLEVLALLFEVSDSIENKLIPILREKIREGCLKSYSELIDRCEDIVENQFGYDDQVNFLGSHPRIGEVKGLSKLSSNEQGNQTDPRILARLEELNMMYEKVYTGLRYVTFVNGRSRGEIVEEMEALLFKQDATLTTEFHQQDHQWKAELKRESNHGPFYPKQPNATRVGVHIEQNPSSKARPPFGARLPVRTRGTTASDKKPPSRPSLPVRLPSRIDLKVPNVI</sequence>
<dbReference type="EMBL" id="PGCJ01000002">
    <property type="protein sequence ID" value="PLW58516.1"/>
    <property type="molecule type" value="Genomic_DNA"/>
</dbReference>
<dbReference type="InterPro" id="IPR018020">
    <property type="entry name" value="OHCU_decarboxylase"/>
</dbReference>
<keyword evidence="8" id="KW-0067">ATP-binding</keyword>
<feature type="region of interest" description="Disordered" evidence="11">
    <location>
        <begin position="417"/>
        <end position="457"/>
    </location>
</feature>
<dbReference type="InterPro" id="IPR031322">
    <property type="entry name" value="Shikimate/glucono_kinase"/>
</dbReference>
<gene>
    <name evidence="14" type="ORF">PCANC_00008</name>
    <name evidence="13" type="ORF">PCASD_05320</name>
</gene>
<dbReference type="OrthoDB" id="275177at2759"/>
<dbReference type="InterPro" id="IPR036778">
    <property type="entry name" value="OHCU_decarboxylase_sf"/>
</dbReference>